<dbReference type="PANTHER" id="PTHR13947">
    <property type="entry name" value="GNAT FAMILY N-ACETYLTRANSFERASE"/>
    <property type="match status" value="1"/>
</dbReference>
<dbReference type="Pfam" id="PF00583">
    <property type="entry name" value="Acetyltransf_1"/>
    <property type="match status" value="1"/>
</dbReference>
<dbReference type="GO" id="GO:0008080">
    <property type="term" value="F:N-acetyltransferase activity"/>
    <property type="evidence" value="ECO:0007669"/>
    <property type="project" value="InterPro"/>
</dbReference>
<reference evidence="3" key="1">
    <citation type="journal article" date="2014" name="Int. J. Syst. Evol. Microbiol.">
        <title>Complete genome sequence of Corynebacterium casei LMG S-19264T (=DSM 44701T), isolated from a smear-ripened cheese.</title>
        <authorList>
            <consortium name="US DOE Joint Genome Institute (JGI-PGF)"/>
            <person name="Walter F."/>
            <person name="Albersmeier A."/>
            <person name="Kalinowski J."/>
            <person name="Ruckert C."/>
        </authorList>
    </citation>
    <scope>NUCLEOTIDE SEQUENCE</scope>
    <source>
        <strain evidence="3">CGMCC 1.12214</strain>
    </source>
</reference>
<dbReference type="PROSITE" id="PS51186">
    <property type="entry name" value="GNAT"/>
    <property type="match status" value="1"/>
</dbReference>
<accession>A0A917IAH8</accession>
<evidence type="ECO:0000313" key="4">
    <source>
        <dbReference type="Proteomes" id="UP000603912"/>
    </source>
</evidence>
<dbReference type="PANTHER" id="PTHR13947:SF37">
    <property type="entry name" value="LD18367P"/>
    <property type="match status" value="1"/>
</dbReference>
<proteinExistence type="predicted"/>
<dbReference type="InterPro" id="IPR050769">
    <property type="entry name" value="NAT_camello-type"/>
</dbReference>
<keyword evidence="4" id="KW-1185">Reference proteome</keyword>
<comment type="caution">
    <text evidence="3">The sequence shown here is derived from an EMBL/GenBank/DDBJ whole genome shotgun (WGS) entry which is preliminary data.</text>
</comment>
<keyword evidence="1" id="KW-0808">Transferase</keyword>
<evidence type="ECO:0000259" key="2">
    <source>
        <dbReference type="PROSITE" id="PS51186"/>
    </source>
</evidence>
<dbReference type="CDD" id="cd04301">
    <property type="entry name" value="NAT_SF"/>
    <property type="match status" value="1"/>
</dbReference>
<evidence type="ECO:0000313" key="3">
    <source>
        <dbReference type="EMBL" id="GGH32455.1"/>
    </source>
</evidence>
<gene>
    <name evidence="3" type="ORF">GCM10007036_44330</name>
</gene>
<dbReference type="InterPro" id="IPR000182">
    <property type="entry name" value="GNAT_dom"/>
</dbReference>
<dbReference type="Proteomes" id="UP000603912">
    <property type="component" value="Unassembled WGS sequence"/>
</dbReference>
<reference evidence="3" key="2">
    <citation type="submission" date="2020-09" db="EMBL/GenBank/DDBJ databases">
        <authorList>
            <person name="Sun Q."/>
            <person name="Zhou Y."/>
        </authorList>
    </citation>
    <scope>NUCLEOTIDE SEQUENCE</scope>
    <source>
        <strain evidence="3">CGMCC 1.12214</strain>
    </source>
</reference>
<sequence length="165" mass="18766">MAGQDVTYREHRPGDMGWIIHRQAVLYAREYGWNEEFEALVAEIAAKFIREFKPGRERCWIAERGGEALGSVFLVDGEDGSAKLRMLYVEPAARGLGVGRGLVRECLAFARSAGYRSVTLWTNDILLAARRIYEGEGFRLETEERHHSFGKDLVGQYWKLDLNGL</sequence>
<dbReference type="SUPFAM" id="SSF55729">
    <property type="entry name" value="Acyl-CoA N-acyltransferases (Nat)"/>
    <property type="match status" value="1"/>
</dbReference>
<protein>
    <recommendedName>
        <fullName evidence="2">N-acetyltransferase domain-containing protein</fullName>
    </recommendedName>
</protein>
<evidence type="ECO:0000256" key="1">
    <source>
        <dbReference type="ARBA" id="ARBA00022679"/>
    </source>
</evidence>
<feature type="domain" description="N-acetyltransferase" evidence="2">
    <location>
        <begin position="19"/>
        <end position="163"/>
    </location>
</feature>
<dbReference type="EMBL" id="BMES01000003">
    <property type="protein sequence ID" value="GGH32455.1"/>
    <property type="molecule type" value="Genomic_DNA"/>
</dbReference>
<organism evidence="3 4">
    <name type="scientific">Alsobacter metallidurans</name>
    <dbReference type="NCBI Taxonomy" id="340221"/>
    <lineage>
        <taxon>Bacteria</taxon>
        <taxon>Pseudomonadati</taxon>
        <taxon>Pseudomonadota</taxon>
        <taxon>Alphaproteobacteria</taxon>
        <taxon>Hyphomicrobiales</taxon>
        <taxon>Alsobacteraceae</taxon>
        <taxon>Alsobacter</taxon>
    </lineage>
</organism>
<dbReference type="InterPro" id="IPR016181">
    <property type="entry name" value="Acyl_CoA_acyltransferase"/>
</dbReference>
<dbReference type="AlphaFoldDB" id="A0A917IAH8"/>
<name>A0A917IAH8_9HYPH</name>
<dbReference type="Gene3D" id="3.40.630.30">
    <property type="match status" value="1"/>
</dbReference>